<dbReference type="RefSeq" id="WP_246350246.1">
    <property type="nucleotide sequence ID" value="NZ_JACIJC010000001.1"/>
</dbReference>
<evidence type="ECO:0000313" key="8">
    <source>
        <dbReference type="Proteomes" id="UP000549617"/>
    </source>
</evidence>
<comment type="similarity">
    <text evidence="2">Belongs to the MipA/OmpV family.</text>
</comment>
<protein>
    <submittedName>
        <fullName evidence="7">Outer membrane scaffolding protein for murein synthesis (MipA/OmpV family)</fullName>
    </submittedName>
</protein>
<evidence type="ECO:0000256" key="3">
    <source>
        <dbReference type="ARBA" id="ARBA00022729"/>
    </source>
</evidence>
<keyword evidence="5" id="KW-0998">Cell outer membrane</keyword>
<dbReference type="Proteomes" id="UP000549617">
    <property type="component" value="Unassembled WGS sequence"/>
</dbReference>
<evidence type="ECO:0000256" key="2">
    <source>
        <dbReference type="ARBA" id="ARBA00005722"/>
    </source>
</evidence>
<dbReference type="PANTHER" id="PTHR38776:SF1">
    <property type="entry name" value="MLTA-INTERACTING PROTEIN-RELATED"/>
    <property type="match status" value="1"/>
</dbReference>
<comment type="subcellular location">
    <subcellularLocation>
        <location evidence="1">Cell outer membrane</location>
    </subcellularLocation>
</comment>
<evidence type="ECO:0000256" key="5">
    <source>
        <dbReference type="ARBA" id="ARBA00023237"/>
    </source>
</evidence>
<gene>
    <name evidence="7" type="ORF">FHS49_000656</name>
</gene>
<name>A0A7W9EE64_9SPHN</name>
<proteinExistence type="inferred from homology"/>
<keyword evidence="8" id="KW-1185">Reference proteome</keyword>
<accession>A0A7W9EE64</accession>
<evidence type="ECO:0000313" key="7">
    <source>
        <dbReference type="EMBL" id="MBB5684665.1"/>
    </source>
</evidence>
<dbReference type="AlphaFoldDB" id="A0A7W9EE64"/>
<feature type="chain" id="PRO_5030762573" evidence="6">
    <location>
        <begin position="28"/>
        <end position="284"/>
    </location>
</feature>
<evidence type="ECO:0000256" key="1">
    <source>
        <dbReference type="ARBA" id="ARBA00004442"/>
    </source>
</evidence>
<dbReference type="GO" id="GO:0009279">
    <property type="term" value="C:cell outer membrane"/>
    <property type="evidence" value="ECO:0007669"/>
    <property type="project" value="UniProtKB-SubCell"/>
</dbReference>
<keyword evidence="3 6" id="KW-0732">Signal</keyword>
<comment type="caution">
    <text evidence="7">The sequence shown here is derived from an EMBL/GenBank/DDBJ whole genome shotgun (WGS) entry which is preliminary data.</text>
</comment>
<dbReference type="PANTHER" id="PTHR38776">
    <property type="entry name" value="MLTA-INTERACTING PROTEIN-RELATED"/>
    <property type="match status" value="1"/>
</dbReference>
<keyword evidence="4" id="KW-0472">Membrane</keyword>
<dbReference type="InterPro" id="IPR010583">
    <property type="entry name" value="MipA"/>
</dbReference>
<dbReference type="EMBL" id="JACIJC010000001">
    <property type="protein sequence ID" value="MBB5684665.1"/>
    <property type="molecule type" value="Genomic_DNA"/>
</dbReference>
<organism evidence="7 8">
    <name type="scientific">Sphingobium boeckii</name>
    <dbReference type="NCBI Taxonomy" id="1082345"/>
    <lineage>
        <taxon>Bacteria</taxon>
        <taxon>Pseudomonadati</taxon>
        <taxon>Pseudomonadota</taxon>
        <taxon>Alphaproteobacteria</taxon>
        <taxon>Sphingomonadales</taxon>
        <taxon>Sphingomonadaceae</taxon>
        <taxon>Sphingobium</taxon>
    </lineage>
</organism>
<feature type="signal peptide" evidence="6">
    <location>
        <begin position="1"/>
        <end position="27"/>
    </location>
</feature>
<dbReference type="Pfam" id="PF06629">
    <property type="entry name" value="MipA"/>
    <property type="match status" value="1"/>
</dbReference>
<evidence type="ECO:0000256" key="6">
    <source>
        <dbReference type="SAM" id="SignalP"/>
    </source>
</evidence>
<sequence length="284" mass="30402">MKSMLARRTVRATILVCSLAVAPGVFAQDNAGPPDNDDTLTIGAAAAIVPTYEGSDDYRIIPGPAIRGKISGHNFYTRQSAFYFDLIPEKPGNNLDLSLGVAAGTRFSRTRGIKDPQVKLLGKLDTPIELGGFVGIAKTGVITSDYDTIGVRVSYLRDVANAHDSYVIQPAFEYGTPLSQSLYVGFDVSADYVGSSYARYYYSVSPAGTAASGLATYDLDKGWKNISTTVLANYALSGDLRTGWSVFATGSYSKMLGEFKRSPIVRDAGSANQWFGALGVAYTF</sequence>
<reference evidence="7 8" key="1">
    <citation type="submission" date="2020-08" db="EMBL/GenBank/DDBJ databases">
        <title>Genomic Encyclopedia of Type Strains, Phase IV (KMG-IV): sequencing the most valuable type-strain genomes for metagenomic binning, comparative biology and taxonomic classification.</title>
        <authorList>
            <person name="Goeker M."/>
        </authorList>
    </citation>
    <scope>NUCLEOTIDE SEQUENCE [LARGE SCALE GENOMIC DNA]</scope>
    <source>
        <strain evidence="7 8">DSM 25079</strain>
    </source>
</reference>
<evidence type="ECO:0000256" key="4">
    <source>
        <dbReference type="ARBA" id="ARBA00023136"/>
    </source>
</evidence>